<protein>
    <submittedName>
        <fullName evidence="1">Uncharacterized protein</fullName>
    </submittedName>
</protein>
<accession>A0A0B7AV16</accession>
<organism evidence="1">
    <name type="scientific">Arion vulgaris</name>
    <dbReference type="NCBI Taxonomy" id="1028688"/>
    <lineage>
        <taxon>Eukaryota</taxon>
        <taxon>Metazoa</taxon>
        <taxon>Spiralia</taxon>
        <taxon>Lophotrochozoa</taxon>
        <taxon>Mollusca</taxon>
        <taxon>Gastropoda</taxon>
        <taxon>Heterobranchia</taxon>
        <taxon>Euthyneura</taxon>
        <taxon>Panpulmonata</taxon>
        <taxon>Eupulmonata</taxon>
        <taxon>Stylommatophora</taxon>
        <taxon>Helicina</taxon>
        <taxon>Arionoidea</taxon>
        <taxon>Arionidae</taxon>
        <taxon>Arion</taxon>
    </lineage>
</organism>
<name>A0A0B7AV16_9EUPU</name>
<proteinExistence type="predicted"/>
<feature type="non-terminal residue" evidence="1">
    <location>
        <position position="63"/>
    </location>
</feature>
<evidence type="ECO:0000313" key="1">
    <source>
        <dbReference type="EMBL" id="CEK84884.1"/>
    </source>
</evidence>
<reference evidence="1" key="1">
    <citation type="submission" date="2014-12" db="EMBL/GenBank/DDBJ databases">
        <title>Insight into the proteome of Arion vulgaris.</title>
        <authorList>
            <person name="Aradska J."/>
            <person name="Bulat T."/>
            <person name="Smidak R."/>
            <person name="Sarate P."/>
            <person name="Gangsoo J."/>
            <person name="Sialana F."/>
            <person name="Bilban M."/>
            <person name="Lubec G."/>
        </authorList>
    </citation>
    <scope>NUCLEOTIDE SEQUENCE</scope>
    <source>
        <tissue evidence="1">Skin</tissue>
    </source>
</reference>
<dbReference type="AlphaFoldDB" id="A0A0B7AV16"/>
<sequence>MPLNEVVQSLTKNATKLHNIQSLLQQNIRREGESKTTKKDGWMALQNPCKKQKKTITQITRAA</sequence>
<dbReference type="EMBL" id="HACG01038019">
    <property type="protein sequence ID" value="CEK84884.1"/>
    <property type="molecule type" value="Transcribed_RNA"/>
</dbReference>
<gene>
    <name evidence="1" type="primary">ORF145030</name>
</gene>